<dbReference type="AlphaFoldDB" id="A0A7J0BSI6"/>
<dbReference type="RefSeq" id="WP_174408681.1">
    <property type="nucleotide sequence ID" value="NZ_BLVP01000002.1"/>
</dbReference>
<dbReference type="EMBL" id="BLVP01000002">
    <property type="protein sequence ID" value="GFM35984.1"/>
    <property type="molecule type" value="Genomic_DNA"/>
</dbReference>
<keyword evidence="2" id="KW-1185">Reference proteome</keyword>
<name>A0A7J0BSI6_9BACT</name>
<sequence length="262" mass="27475">MKKMLILVSVLGVILAGLVIATVMSINPIIVRAVNTVGPKVLLTEVSLRRADVSFLSGSGRLERLIVGSPRGFAAPQTMKLRVVEVKLDTSTVTKDVVIIERVLIEEPELTYEQSGKTDNFTALLNNVRQTVGGEESTSQNATPGSAQTQPAKKVIIKDLRITGAKANMALTALGGQGLTLTLPDIHLTNIGEESGGATPAEAVQQILDTLSGQMNVAVSGALQDSLKQMQDAAKGAAAPLLKDGQGNVLDKAGSGLKKIFE</sequence>
<proteinExistence type="predicted"/>
<evidence type="ECO:0000313" key="2">
    <source>
        <dbReference type="Proteomes" id="UP000503820"/>
    </source>
</evidence>
<reference evidence="1 2" key="1">
    <citation type="submission" date="2020-05" db="EMBL/GenBank/DDBJ databases">
        <title>Draft genome sequence of Desulfovibrio psychrotolerans JS1T.</title>
        <authorList>
            <person name="Ueno A."/>
            <person name="Tamazawa S."/>
            <person name="Tamamura S."/>
            <person name="Murakami T."/>
            <person name="Kiyama T."/>
            <person name="Inomata H."/>
            <person name="Amano Y."/>
            <person name="Miyakawa K."/>
            <person name="Tamaki H."/>
            <person name="Naganuma T."/>
            <person name="Kaneko K."/>
        </authorList>
    </citation>
    <scope>NUCLEOTIDE SEQUENCE [LARGE SCALE GENOMIC DNA]</scope>
    <source>
        <strain evidence="1 2">JS1</strain>
    </source>
</reference>
<organism evidence="1 2">
    <name type="scientific">Desulfovibrio psychrotolerans</name>
    <dbReference type="NCBI Taxonomy" id="415242"/>
    <lineage>
        <taxon>Bacteria</taxon>
        <taxon>Pseudomonadati</taxon>
        <taxon>Thermodesulfobacteriota</taxon>
        <taxon>Desulfovibrionia</taxon>
        <taxon>Desulfovibrionales</taxon>
        <taxon>Desulfovibrionaceae</taxon>
        <taxon>Desulfovibrio</taxon>
    </lineage>
</organism>
<dbReference type="Proteomes" id="UP000503820">
    <property type="component" value="Unassembled WGS sequence"/>
</dbReference>
<evidence type="ECO:0008006" key="3">
    <source>
        <dbReference type="Google" id="ProtNLM"/>
    </source>
</evidence>
<gene>
    <name evidence="1" type="ORF">DSM19430T_06680</name>
</gene>
<accession>A0A7J0BSI6</accession>
<evidence type="ECO:0000313" key="1">
    <source>
        <dbReference type="EMBL" id="GFM35984.1"/>
    </source>
</evidence>
<protein>
    <recommendedName>
        <fullName evidence="3">AsmA domain-containing protein</fullName>
    </recommendedName>
</protein>
<comment type="caution">
    <text evidence="1">The sequence shown here is derived from an EMBL/GenBank/DDBJ whole genome shotgun (WGS) entry which is preliminary data.</text>
</comment>